<dbReference type="RefSeq" id="XP_064711320.1">
    <property type="nucleotide sequence ID" value="XM_064848696.1"/>
</dbReference>
<keyword evidence="2 6" id="KW-0812">Transmembrane</keyword>
<dbReference type="SUPFAM" id="SSF103473">
    <property type="entry name" value="MFS general substrate transporter"/>
    <property type="match status" value="1"/>
</dbReference>
<feature type="transmembrane region" description="Helical" evidence="6">
    <location>
        <begin position="295"/>
        <end position="317"/>
    </location>
</feature>
<sequence length="507" mass="53656">MTRREESRNDAGFSQSNGVQATEETPPFDNGEELIAETGTSELVTGTTTILPSSKLGQEEPLLKTSHHQHVKYGTQDAEDGSVHEENAIVASRKTAAVLPVMSVLALGVLIGSADSSFVMATHPTIASEFNALGSSSWLFTGFTLAAAATGNTISKLGEIFGRRGVIAMTYVVFGIGCLMVGVANSMLQVIAGRVVSGSAGAGMGVLISVSITDLVPIREVPTWRAYIMLVGTLGRSLGAPLGGLLADTIGWRLSFSIQGPLLFFTALLVWLILPRKASSPGEDQEPKLSALEQVAQLDFLGAITLGLLITSTLIPLELGGVVLPWSHPLITLLFGLAIVLLGVFILIEKHWTKDPILPLEIFANTPVVLCYGITLLQVAAMVGDTFDAIINSHSGIGMGLVFNTMFVSIQASASKEELAPALAALHLSMNLGASIGLAILNVVLQAVLKQQLESRLLALGVDKIHREKIMEKALSNVEYITQAPARISGALVTSYEIALQWTNGEL</sequence>
<evidence type="ECO:0000259" key="7">
    <source>
        <dbReference type="PROSITE" id="PS50850"/>
    </source>
</evidence>
<proteinExistence type="predicted"/>
<dbReference type="GO" id="GO:0015174">
    <property type="term" value="F:basic amino acid transmembrane transporter activity"/>
    <property type="evidence" value="ECO:0007669"/>
    <property type="project" value="TreeGrafter"/>
</dbReference>
<feature type="transmembrane region" description="Helical" evidence="6">
    <location>
        <begin position="224"/>
        <end position="246"/>
    </location>
</feature>
<keyword evidence="3 6" id="KW-1133">Transmembrane helix</keyword>
<dbReference type="AlphaFoldDB" id="A0AAV9NNV0"/>
<evidence type="ECO:0000313" key="9">
    <source>
        <dbReference type="Proteomes" id="UP001358417"/>
    </source>
</evidence>
<feature type="transmembrane region" description="Helical" evidence="6">
    <location>
        <begin position="422"/>
        <end position="445"/>
    </location>
</feature>
<dbReference type="InterPro" id="IPR020846">
    <property type="entry name" value="MFS_dom"/>
</dbReference>
<feature type="domain" description="Major facilitator superfamily (MFS) profile" evidence="7">
    <location>
        <begin position="101"/>
        <end position="507"/>
    </location>
</feature>
<feature type="compositionally biased region" description="Polar residues" evidence="5">
    <location>
        <begin position="12"/>
        <end position="23"/>
    </location>
</feature>
<feature type="transmembrane region" description="Helical" evidence="6">
    <location>
        <begin position="360"/>
        <end position="383"/>
    </location>
</feature>
<evidence type="ECO:0000256" key="3">
    <source>
        <dbReference type="ARBA" id="ARBA00022989"/>
    </source>
</evidence>
<evidence type="ECO:0000313" key="8">
    <source>
        <dbReference type="EMBL" id="KAK5063048.1"/>
    </source>
</evidence>
<dbReference type="InterPro" id="IPR011701">
    <property type="entry name" value="MFS"/>
</dbReference>
<gene>
    <name evidence="8" type="ORF">LTR84_005124</name>
</gene>
<reference evidence="8 9" key="1">
    <citation type="submission" date="2023-08" db="EMBL/GenBank/DDBJ databases">
        <title>Black Yeasts Isolated from many extreme environments.</title>
        <authorList>
            <person name="Coleine C."/>
            <person name="Stajich J.E."/>
            <person name="Selbmann L."/>
        </authorList>
    </citation>
    <scope>NUCLEOTIDE SEQUENCE [LARGE SCALE GENOMIC DNA]</scope>
    <source>
        <strain evidence="8 9">CCFEE 5792</strain>
    </source>
</reference>
<feature type="region of interest" description="Disordered" evidence="5">
    <location>
        <begin position="1"/>
        <end position="32"/>
    </location>
</feature>
<dbReference type="Proteomes" id="UP001358417">
    <property type="component" value="Unassembled WGS sequence"/>
</dbReference>
<accession>A0AAV9NNV0</accession>
<feature type="transmembrane region" description="Helical" evidence="6">
    <location>
        <begin position="191"/>
        <end position="212"/>
    </location>
</feature>
<comment type="subcellular location">
    <subcellularLocation>
        <location evidence="1">Membrane</location>
        <topology evidence="1">Multi-pass membrane protein</topology>
    </subcellularLocation>
</comment>
<dbReference type="GeneID" id="89973302"/>
<dbReference type="PANTHER" id="PTHR23501">
    <property type="entry name" value="MAJOR FACILITATOR SUPERFAMILY"/>
    <property type="match status" value="1"/>
</dbReference>
<keyword evidence="4 6" id="KW-0472">Membrane</keyword>
<keyword evidence="9" id="KW-1185">Reference proteome</keyword>
<dbReference type="PROSITE" id="PS50850">
    <property type="entry name" value="MFS"/>
    <property type="match status" value="1"/>
</dbReference>
<evidence type="ECO:0000256" key="4">
    <source>
        <dbReference type="ARBA" id="ARBA00023136"/>
    </source>
</evidence>
<evidence type="ECO:0000256" key="6">
    <source>
        <dbReference type="SAM" id="Phobius"/>
    </source>
</evidence>
<dbReference type="GO" id="GO:0000329">
    <property type="term" value="C:fungal-type vacuole membrane"/>
    <property type="evidence" value="ECO:0007669"/>
    <property type="project" value="TreeGrafter"/>
</dbReference>
<feature type="transmembrane region" description="Helical" evidence="6">
    <location>
        <begin position="252"/>
        <end position="274"/>
    </location>
</feature>
<feature type="transmembrane region" description="Helical" evidence="6">
    <location>
        <begin position="166"/>
        <end position="185"/>
    </location>
</feature>
<feature type="transmembrane region" description="Helical" evidence="6">
    <location>
        <begin position="389"/>
        <end position="410"/>
    </location>
</feature>
<dbReference type="EMBL" id="JAVRRD010000002">
    <property type="protein sequence ID" value="KAK5063048.1"/>
    <property type="molecule type" value="Genomic_DNA"/>
</dbReference>
<evidence type="ECO:0000256" key="5">
    <source>
        <dbReference type="SAM" id="MobiDB-lite"/>
    </source>
</evidence>
<evidence type="ECO:0000256" key="1">
    <source>
        <dbReference type="ARBA" id="ARBA00004141"/>
    </source>
</evidence>
<feature type="transmembrane region" description="Helical" evidence="6">
    <location>
        <begin position="96"/>
        <end position="114"/>
    </location>
</feature>
<dbReference type="Pfam" id="PF07690">
    <property type="entry name" value="MFS_1"/>
    <property type="match status" value="1"/>
</dbReference>
<feature type="transmembrane region" description="Helical" evidence="6">
    <location>
        <begin position="329"/>
        <end position="348"/>
    </location>
</feature>
<organism evidence="8 9">
    <name type="scientific">Exophiala bonariae</name>
    <dbReference type="NCBI Taxonomy" id="1690606"/>
    <lineage>
        <taxon>Eukaryota</taxon>
        <taxon>Fungi</taxon>
        <taxon>Dikarya</taxon>
        <taxon>Ascomycota</taxon>
        <taxon>Pezizomycotina</taxon>
        <taxon>Eurotiomycetes</taxon>
        <taxon>Chaetothyriomycetidae</taxon>
        <taxon>Chaetothyriales</taxon>
        <taxon>Herpotrichiellaceae</taxon>
        <taxon>Exophiala</taxon>
    </lineage>
</organism>
<dbReference type="Gene3D" id="1.20.1250.20">
    <property type="entry name" value="MFS general substrate transporter like domains"/>
    <property type="match status" value="1"/>
</dbReference>
<dbReference type="InterPro" id="IPR036259">
    <property type="entry name" value="MFS_trans_sf"/>
</dbReference>
<name>A0AAV9NNV0_9EURO</name>
<evidence type="ECO:0000256" key="2">
    <source>
        <dbReference type="ARBA" id="ARBA00022692"/>
    </source>
</evidence>
<comment type="caution">
    <text evidence="8">The sequence shown here is derived from an EMBL/GenBank/DDBJ whole genome shotgun (WGS) entry which is preliminary data.</text>
</comment>
<protein>
    <recommendedName>
        <fullName evidence="7">Major facilitator superfamily (MFS) profile domain-containing protein</fullName>
    </recommendedName>
</protein>
<dbReference type="PANTHER" id="PTHR23501:SF33">
    <property type="entry name" value="MAJOR FACILITATOR SUPERFAMILY (MFS) PROFILE DOMAIN-CONTAINING PROTEIN"/>
    <property type="match status" value="1"/>
</dbReference>